<evidence type="ECO:0000313" key="6">
    <source>
        <dbReference type="Proteomes" id="UP000813461"/>
    </source>
</evidence>
<proteinExistence type="predicted"/>
<dbReference type="InterPro" id="IPR036864">
    <property type="entry name" value="Zn2-C6_fun-type_DNA-bd_sf"/>
</dbReference>
<dbReference type="OrthoDB" id="3791691at2759"/>
<evidence type="ECO:0000313" key="5">
    <source>
        <dbReference type="EMBL" id="KAH7074988.1"/>
    </source>
</evidence>
<keyword evidence="6" id="KW-1185">Reference proteome</keyword>
<evidence type="ECO:0000256" key="1">
    <source>
        <dbReference type="ARBA" id="ARBA00022723"/>
    </source>
</evidence>
<dbReference type="EMBL" id="JAGMVJ010000020">
    <property type="protein sequence ID" value="KAH7074988.1"/>
    <property type="molecule type" value="Genomic_DNA"/>
</dbReference>
<gene>
    <name evidence="5" type="ORF">FB567DRAFT_181872</name>
</gene>
<keyword evidence="1" id="KW-0479">Metal-binding</keyword>
<reference evidence="5" key="1">
    <citation type="journal article" date="2021" name="Nat. Commun.">
        <title>Genetic determinants of endophytism in the Arabidopsis root mycobiome.</title>
        <authorList>
            <person name="Mesny F."/>
            <person name="Miyauchi S."/>
            <person name="Thiergart T."/>
            <person name="Pickel B."/>
            <person name="Atanasova L."/>
            <person name="Karlsson M."/>
            <person name="Huettel B."/>
            <person name="Barry K.W."/>
            <person name="Haridas S."/>
            <person name="Chen C."/>
            <person name="Bauer D."/>
            <person name="Andreopoulos W."/>
            <person name="Pangilinan J."/>
            <person name="LaButti K."/>
            <person name="Riley R."/>
            <person name="Lipzen A."/>
            <person name="Clum A."/>
            <person name="Drula E."/>
            <person name="Henrissat B."/>
            <person name="Kohler A."/>
            <person name="Grigoriev I.V."/>
            <person name="Martin F.M."/>
            <person name="Hacquard S."/>
        </authorList>
    </citation>
    <scope>NUCLEOTIDE SEQUENCE</scope>
    <source>
        <strain evidence="5">MPI-SDFR-AT-0120</strain>
    </source>
</reference>
<dbReference type="Proteomes" id="UP000813461">
    <property type="component" value="Unassembled WGS sequence"/>
</dbReference>
<sequence>MQSPLSPSERSQARKFTIQSRFGLARAARSRKNRPCDVCRRRKTACVISEQPPCVFCKSRGFDCTSTPRSGSEPRRSPSFANDVPHGSSPVEAPPSPAAGGAGPSPATRQAAVTTDPGAISTNGITISTIAVSSGPSQSQRTFVGDASIGSLNLPYTGPSRPHPAVQPLEGIPGRTAHSMGLTAEQDSQLLSTFRSVIFSERDEIDANIVQVFAGDSYSQAPPVHFMLLQDEFPDHTNQAMQKASDAIEAIVGPHALLLVRIYFKHIHPAYPIISKVRFLHHFSFSKEAIPASLRGAVYALASAFWEVDSSQHGPCPFAQHELVTLAQDSLRRELEAPNIYKLQACLLLLHMRPPNIDSVETPYTWIMTAQATVCAQMIGLHRDATQWNIPLWEKMIRKRLWWAVFAADCWSAVCHGNPPHIGIQAFNTTELKLEDMRHGEDVPDGLQSFVDPTNMTFDITVGARFIASSQLARQLRIVLDCASQVELGREQAQPGSSHQSQLQIVRRNIQDWFSLLPQCLSQRRSAQEPNVDLNAHLYVSHFAVLALLFRGLMYSGSRESQMNSDSNLRNWHPAALTTFEAFTRLMLCMTEEDLAGFWIRHARSQFIICGNFLIYLFLTASSTQQVEAAYRLLESFHTSLQRLGSTGNEDARLRLRPVMLRVNSFFKQAAALIGSNNTPV</sequence>
<feature type="domain" description="Zn(2)-C6 fungal-type" evidence="4">
    <location>
        <begin position="35"/>
        <end position="66"/>
    </location>
</feature>
<dbReference type="AlphaFoldDB" id="A0A8K0VT94"/>
<comment type="caution">
    <text evidence="5">The sequence shown here is derived from an EMBL/GenBank/DDBJ whole genome shotgun (WGS) entry which is preliminary data.</text>
</comment>
<dbReference type="InterPro" id="IPR001138">
    <property type="entry name" value="Zn2Cys6_DnaBD"/>
</dbReference>
<dbReference type="Pfam" id="PF00172">
    <property type="entry name" value="Zn_clus"/>
    <property type="match status" value="1"/>
</dbReference>
<dbReference type="GO" id="GO:0005634">
    <property type="term" value="C:nucleus"/>
    <property type="evidence" value="ECO:0007669"/>
    <property type="project" value="TreeGrafter"/>
</dbReference>
<evidence type="ECO:0000256" key="2">
    <source>
        <dbReference type="ARBA" id="ARBA00023242"/>
    </source>
</evidence>
<dbReference type="PANTHER" id="PTHR31668:SF23">
    <property type="entry name" value="ZN(II)2CYS6 TRANSCRIPTION FACTOR (EUROFUNG)"/>
    <property type="match status" value="1"/>
</dbReference>
<accession>A0A8K0VT94</accession>
<dbReference type="GO" id="GO:0006351">
    <property type="term" value="P:DNA-templated transcription"/>
    <property type="evidence" value="ECO:0007669"/>
    <property type="project" value="InterPro"/>
</dbReference>
<dbReference type="CDD" id="cd12148">
    <property type="entry name" value="fungal_TF_MHR"/>
    <property type="match status" value="1"/>
</dbReference>
<name>A0A8K0VT94_9PLEO</name>
<dbReference type="InterPro" id="IPR050797">
    <property type="entry name" value="Carb_Metab_Trans_Reg"/>
</dbReference>
<dbReference type="GO" id="GO:0000981">
    <property type="term" value="F:DNA-binding transcription factor activity, RNA polymerase II-specific"/>
    <property type="evidence" value="ECO:0007669"/>
    <property type="project" value="InterPro"/>
</dbReference>
<dbReference type="PROSITE" id="PS50048">
    <property type="entry name" value="ZN2_CY6_FUNGAL_2"/>
    <property type="match status" value="1"/>
</dbReference>
<dbReference type="GO" id="GO:0001080">
    <property type="term" value="P:nitrogen catabolite activation of transcription from RNA polymerase II promoter"/>
    <property type="evidence" value="ECO:0007669"/>
    <property type="project" value="TreeGrafter"/>
</dbReference>
<dbReference type="SUPFAM" id="SSF57701">
    <property type="entry name" value="Zn2/Cys6 DNA-binding domain"/>
    <property type="match status" value="1"/>
</dbReference>
<keyword evidence="2" id="KW-0539">Nucleus</keyword>
<evidence type="ECO:0000256" key="3">
    <source>
        <dbReference type="SAM" id="MobiDB-lite"/>
    </source>
</evidence>
<evidence type="ECO:0000259" key="4">
    <source>
        <dbReference type="PROSITE" id="PS50048"/>
    </source>
</evidence>
<dbReference type="GO" id="GO:0003677">
    <property type="term" value="F:DNA binding"/>
    <property type="evidence" value="ECO:0007669"/>
    <property type="project" value="InterPro"/>
</dbReference>
<protein>
    <submittedName>
        <fullName evidence="5">Fungal-specific transcription factor domain-containing protein</fullName>
    </submittedName>
</protein>
<dbReference type="SMART" id="SM00906">
    <property type="entry name" value="Fungal_trans"/>
    <property type="match status" value="1"/>
</dbReference>
<dbReference type="InterPro" id="IPR007219">
    <property type="entry name" value="XnlR_reg_dom"/>
</dbReference>
<dbReference type="CDD" id="cd00067">
    <property type="entry name" value="GAL4"/>
    <property type="match status" value="1"/>
</dbReference>
<feature type="region of interest" description="Disordered" evidence="3">
    <location>
        <begin position="65"/>
        <end position="120"/>
    </location>
</feature>
<organism evidence="5 6">
    <name type="scientific">Paraphoma chrysanthemicola</name>
    <dbReference type="NCBI Taxonomy" id="798071"/>
    <lineage>
        <taxon>Eukaryota</taxon>
        <taxon>Fungi</taxon>
        <taxon>Dikarya</taxon>
        <taxon>Ascomycota</taxon>
        <taxon>Pezizomycotina</taxon>
        <taxon>Dothideomycetes</taxon>
        <taxon>Pleosporomycetidae</taxon>
        <taxon>Pleosporales</taxon>
        <taxon>Pleosporineae</taxon>
        <taxon>Phaeosphaeriaceae</taxon>
        <taxon>Paraphoma</taxon>
    </lineage>
</organism>
<dbReference type="PROSITE" id="PS00463">
    <property type="entry name" value="ZN2_CY6_FUNGAL_1"/>
    <property type="match status" value="1"/>
</dbReference>
<dbReference type="Pfam" id="PF04082">
    <property type="entry name" value="Fungal_trans"/>
    <property type="match status" value="1"/>
</dbReference>
<dbReference type="GO" id="GO:0008270">
    <property type="term" value="F:zinc ion binding"/>
    <property type="evidence" value="ECO:0007669"/>
    <property type="project" value="InterPro"/>
</dbReference>
<dbReference type="PANTHER" id="PTHR31668">
    <property type="entry name" value="GLUCOSE TRANSPORT TRANSCRIPTION REGULATOR RGT1-RELATED-RELATED"/>
    <property type="match status" value="1"/>
</dbReference>